<comment type="caution">
    <text evidence="1">The sequence shown here is derived from an EMBL/GenBank/DDBJ whole genome shotgun (WGS) entry which is preliminary data.</text>
</comment>
<dbReference type="EMBL" id="VSSQ01005601">
    <property type="protein sequence ID" value="MPM29764.1"/>
    <property type="molecule type" value="Genomic_DNA"/>
</dbReference>
<proteinExistence type="predicted"/>
<accession>A0A644YUR9</accession>
<sequence>MNRVSYNNNHLKSTKMKLINHKDQLINNIDTLEGYVTSEDAYSNDAAKSLIKRGTCFVNLVRFVCITGIRLRILSLTKTMSP</sequence>
<dbReference type="AlphaFoldDB" id="A0A644YUR9"/>
<name>A0A644YUR9_9ZZZZ</name>
<organism evidence="1">
    <name type="scientific">bioreactor metagenome</name>
    <dbReference type="NCBI Taxonomy" id="1076179"/>
    <lineage>
        <taxon>unclassified sequences</taxon>
        <taxon>metagenomes</taxon>
        <taxon>ecological metagenomes</taxon>
    </lineage>
</organism>
<reference evidence="1" key="1">
    <citation type="submission" date="2019-08" db="EMBL/GenBank/DDBJ databases">
        <authorList>
            <person name="Kucharzyk K."/>
            <person name="Murdoch R.W."/>
            <person name="Higgins S."/>
            <person name="Loffler F."/>
        </authorList>
    </citation>
    <scope>NUCLEOTIDE SEQUENCE</scope>
</reference>
<evidence type="ECO:0000313" key="1">
    <source>
        <dbReference type="EMBL" id="MPM29764.1"/>
    </source>
</evidence>
<gene>
    <name evidence="1" type="ORF">SDC9_76305</name>
</gene>
<protein>
    <submittedName>
        <fullName evidence="1">Uncharacterized protein</fullName>
    </submittedName>
</protein>